<evidence type="ECO:0000313" key="5">
    <source>
        <dbReference type="EMBL" id="KAF5348869.1"/>
    </source>
</evidence>
<sequence length="578" mass="62299">MRAFGTLLEFTPFVSLSLVLAQTSEGGTGCRCLYGESCWPSDDDFNTLSSQLSQPLIHPVPPASACYPIDNPSGNCSDVEQNWFNGIWRSNHSGAYENVNFETYTNKNGSISGCYLNTTLGLPCEQGSVPPIGVDARTIEDVQAAVRFVDQHNLRFVVKNTGHDYLGRSAGRGAFMIWTHNLKNISYDANFIPEGGSGDEAVPAFTFGSGVQWNEAYVAARDQQRFIVGGLSAGMSNGAAGGWVMGGGHSAFSAKYGLGVDNVVQFTIVQSNGDHVVANAHNNADLFWALRGGGAGSWGVVTSATYRTHDLVPLTMSGINVTFPNPQVAQTVGTKFVSLHPQLSDAGWGGYSSITKSSLFAVFVAPNVTLAEHNATIMPFYDFVRNATGDSGATVFSDAYDNFHTWLAELESQAPPIDQLGGNVELASRLLSREAAEERAEETASLFLSFEFIAINFVAGGAVARADPESVALNPGWRKAVAHAYTADGWDSGASGEVVRQVRQRIAEAVKRLEPISPNSATYMNEASLYEPDFRKSFFGSHYDKLRMIKQKYDPKSLFLVAEGVGSEDWDGSLTCPM</sequence>
<dbReference type="InterPro" id="IPR006094">
    <property type="entry name" value="Oxid_FAD_bind_N"/>
</dbReference>
<dbReference type="OrthoDB" id="9983560at2759"/>
<keyword evidence="2" id="KW-0560">Oxidoreductase</keyword>
<keyword evidence="6" id="KW-1185">Reference proteome</keyword>
<dbReference type="AlphaFoldDB" id="A0A8H5FTV0"/>
<accession>A0A8H5FTV0</accession>
<name>A0A8H5FTV0_9AGAR</name>
<dbReference type="Gene3D" id="3.30.465.10">
    <property type="match status" value="2"/>
</dbReference>
<dbReference type="InterPro" id="IPR012951">
    <property type="entry name" value="BBE"/>
</dbReference>
<comment type="caution">
    <text evidence="5">The sequence shown here is derived from an EMBL/GenBank/DDBJ whole genome shotgun (WGS) entry which is preliminary data.</text>
</comment>
<dbReference type="PANTHER" id="PTHR13878:SF91">
    <property type="entry name" value="FAD BINDING DOMAIN PROTEIN (AFU_ORTHOLOGUE AFUA_6G12070)-RELATED"/>
    <property type="match status" value="1"/>
</dbReference>
<dbReference type="Pfam" id="PF01565">
    <property type="entry name" value="FAD_binding_4"/>
    <property type="match status" value="1"/>
</dbReference>
<dbReference type="Proteomes" id="UP000559027">
    <property type="component" value="Unassembled WGS sequence"/>
</dbReference>
<gene>
    <name evidence="5" type="ORF">D9756_009778</name>
</gene>
<dbReference type="InterPro" id="IPR016169">
    <property type="entry name" value="FAD-bd_PCMH_sub2"/>
</dbReference>
<dbReference type="SUPFAM" id="SSF56176">
    <property type="entry name" value="FAD-binding/transporter-associated domain-like"/>
    <property type="match status" value="1"/>
</dbReference>
<protein>
    <recommendedName>
        <fullName evidence="4">FAD-binding PCMH-type domain-containing protein</fullName>
    </recommendedName>
</protein>
<dbReference type="InterPro" id="IPR036318">
    <property type="entry name" value="FAD-bd_PCMH-like_sf"/>
</dbReference>
<evidence type="ECO:0000259" key="4">
    <source>
        <dbReference type="PROSITE" id="PS51387"/>
    </source>
</evidence>
<dbReference type="PROSITE" id="PS51387">
    <property type="entry name" value="FAD_PCMH"/>
    <property type="match status" value="1"/>
</dbReference>
<evidence type="ECO:0000256" key="3">
    <source>
        <dbReference type="SAM" id="SignalP"/>
    </source>
</evidence>
<organism evidence="5 6">
    <name type="scientific">Leucocoprinus leucothites</name>
    <dbReference type="NCBI Taxonomy" id="201217"/>
    <lineage>
        <taxon>Eukaryota</taxon>
        <taxon>Fungi</taxon>
        <taxon>Dikarya</taxon>
        <taxon>Basidiomycota</taxon>
        <taxon>Agaricomycotina</taxon>
        <taxon>Agaricomycetes</taxon>
        <taxon>Agaricomycetidae</taxon>
        <taxon>Agaricales</taxon>
        <taxon>Agaricineae</taxon>
        <taxon>Agaricaceae</taxon>
        <taxon>Leucocoprinus</taxon>
    </lineage>
</organism>
<feature type="signal peptide" evidence="3">
    <location>
        <begin position="1"/>
        <end position="21"/>
    </location>
</feature>
<dbReference type="PANTHER" id="PTHR13878">
    <property type="entry name" value="GULONOLACTONE OXIDASE"/>
    <property type="match status" value="1"/>
</dbReference>
<comment type="similarity">
    <text evidence="1">Belongs to the oxygen-dependent FAD-linked oxidoreductase family.</text>
</comment>
<feature type="domain" description="FAD-binding PCMH-type" evidence="4">
    <location>
        <begin position="126"/>
        <end position="311"/>
    </location>
</feature>
<reference evidence="5 6" key="1">
    <citation type="journal article" date="2020" name="ISME J.">
        <title>Uncovering the hidden diversity of litter-decomposition mechanisms in mushroom-forming fungi.</title>
        <authorList>
            <person name="Floudas D."/>
            <person name="Bentzer J."/>
            <person name="Ahren D."/>
            <person name="Johansson T."/>
            <person name="Persson P."/>
            <person name="Tunlid A."/>
        </authorList>
    </citation>
    <scope>NUCLEOTIDE SEQUENCE [LARGE SCALE GENOMIC DNA]</scope>
    <source>
        <strain evidence="5 6">CBS 146.42</strain>
    </source>
</reference>
<dbReference type="GO" id="GO:0016491">
    <property type="term" value="F:oxidoreductase activity"/>
    <property type="evidence" value="ECO:0007669"/>
    <property type="project" value="UniProtKB-KW"/>
</dbReference>
<dbReference type="InterPro" id="IPR016166">
    <property type="entry name" value="FAD-bd_PCMH"/>
</dbReference>
<dbReference type="EMBL" id="JAACJO010000018">
    <property type="protein sequence ID" value="KAF5348869.1"/>
    <property type="molecule type" value="Genomic_DNA"/>
</dbReference>
<feature type="chain" id="PRO_5034112307" description="FAD-binding PCMH-type domain-containing protein" evidence="3">
    <location>
        <begin position="22"/>
        <end position="578"/>
    </location>
</feature>
<evidence type="ECO:0000313" key="6">
    <source>
        <dbReference type="Proteomes" id="UP000559027"/>
    </source>
</evidence>
<evidence type="ECO:0000256" key="2">
    <source>
        <dbReference type="ARBA" id="ARBA00023002"/>
    </source>
</evidence>
<proteinExistence type="inferred from homology"/>
<dbReference type="InterPro" id="IPR050432">
    <property type="entry name" value="FAD-linked_Oxidoreductases_BP"/>
</dbReference>
<keyword evidence="3" id="KW-0732">Signal</keyword>
<dbReference type="GO" id="GO:0071949">
    <property type="term" value="F:FAD binding"/>
    <property type="evidence" value="ECO:0007669"/>
    <property type="project" value="InterPro"/>
</dbReference>
<evidence type="ECO:0000256" key="1">
    <source>
        <dbReference type="ARBA" id="ARBA00005466"/>
    </source>
</evidence>
<dbReference type="Pfam" id="PF08031">
    <property type="entry name" value="BBE"/>
    <property type="match status" value="1"/>
</dbReference>